<reference evidence="1 2" key="1">
    <citation type="submission" date="2019-06" db="EMBL/GenBank/DDBJ databases">
        <title>A chromosome-scale genome assembly of the striped catfish, Pangasianodon hypophthalmus.</title>
        <authorList>
            <person name="Wen M."/>
            <person name="Zahm M."/>
            <person name="Roques C."/>
            <person name="Cabau C."/>
            <person name="Klopp C."/>
            <person name="Donnadieu C."/>
            <person name="Jouanno E."/>
            <person name="Avarre J.-C."/>
            <person name="Campet M."/>
            <person name="Ha T.T.T."/>
            <person name="Dugue R."/>
            <person name="Lampietro C."/>
            <person name="Louis A."/>
            <person name="Herpin A."/>
            <person name="Echchiki A."/>
            <person name="Berthelot C."/>
            <person name="Parey E."/>
            <person name="Roest-Crollius H."/>
            <person name="Braasch I."/>
            <person name="Postlethwait J."/>
            <person name="Bobe J."/>
            <person name="Montfort J."/>
            <person name="Bouchez O."/>
            <person name="Begum T."/>
            <person name="Schartl M."/>
            <person name="Guiguen Y."/>
        </authorList>
    </citation>
    <scope>NUCLEOTIDE SEQUENCE [LARGE SCALE GENOMIC DNA]</scope>
    <source>
        <strain evidence="1 2">Indonesia</strain>
        <tissue evidence="1">Blood</tissue>
    </source>
</reference>
<evidence type="ECO:0000313" key="2">
    <source>
        <dbReference type="Proteomes" id="UP000327468"/>
    </source>
</evidence>
<dbReference type="EMBL" id="VFJC01000003">
    <property type="protein sequence ID" value="KAB5584282.1"/>
    <property type="molecule type" value="Genomic_DNA"/>
</dbReference>
<keyword evidence="2" id="KW-1185">Reference proteome</keyword>
<dbReference type="Proteomes" id="UP000327468">
    <property type="component" value="Chromosome 2"/>
</dbReference>
<comment type="caution">
    <text evidence="1">The sequence shown here is derived from an EMBL/GenBank/DDBJ whole genome shotgun (WGS) entry which is preliminary data.</text>
</comment>
<gene>
    <name evidence="1" type="ORF">PHYPO_G00105660</name>
</gene>
<dbReference type="AlphaFoldDB" id="A0A5N5PX36"/>
<organism evidence="1 2">
    <name type="scientific">Pangasianodon hypophthalmus</name>
    <name type="common">Striped catfish</name>
    <name type="synonym">Helicophagus hypophthalmus</name>
    <dbReference type="NCBI Taxonomy" id="310915"/>
    <lineage>
        <taxon>Eukaryota</taxon>
        <taxon>Metazoa</taxon>
        <taxon>Chordata</taxon>
        <taxon>Craniata</taxon>
        <taxon>Vertebrata</taxon>
        <taxon>Euteleostomi</taxon>
        <taxon>Actinopterygii</taxon>
        <taxon>Neopterygii</taxon>
        <taxon>Teleostei</taxon>
        <taxon>Ostariophysi</taxon>
        <taxon>Siluriformes</taxon>
        <taxon>Pangasiidae</taxon>
        <taxon>Pangasianodon</taxon>
    </lineage>
</organism>
<protein>
    <submittedName>
        <fullName evidence="1">Uncharacterized protein</fullName>
    </submittedName>
</protein>
<name>A0A5N5PX36_PANHP</name>
<sequence>MEPSSASNAARCSLLHMVWKYMSGGPIVERDPSLVTFVGKLLDMQSAWNSTDLFILKRGVLIVKFAGKLSKDPLLCPHTFSSIPIRGLTRASTAARGFIRNQT</sequence>
<proteinExistence type="predicted"/>
<accession>A0A5N5PX36</accession>
<evidence type="ECO:0000313" key="1">
    <source>
        <dbReference type="EMBL" id="KAB5584282.1"/>
    </source>
</evidence>